<keyword evidence="5 6" id="KW-0472">Membrane</keyword>
<dbReference type="GO" id="GO:0055085">
    <property type="term" value="P:transmembrane transport"/>
    <property type="evidence" value="ECO:0007669"/>
    <property type="project" value="InterPro"/>
</dbReference>
<dbReference type="CDD" id="cd06261">
    <property type="entry name" value="TM_PBP2"/>
    <property type="match status" value="1"/>
</dbReference>
<dbReference type="EMBL" id="JAAEEH010000006">
    <property type="protein sequence ID" value="NDL66819.1"/>
    <property type="molecule type" value="Genomic_DNA"/>
</dbReference>
<dbReference type="InterPro" id="IPR000515">
    <property type="entry name" value="MetI-like"/>
</dbReference>
<dbReference type="PROSITE" id="PS50928">
    <property type="entry name" value="ABC_TM1"/>
    <property type="match status" value="1"/>
</dbReference>
<keyword evidence="4 6" id="KW-1133">Transmembrane helix</keyword>
<comment type="subcellular location">
    <subcellularLocation>
        <location evidence="6">Cell membrane</location>
        <topology evidence="6">Multi-pass membrane protein</topology>
    </subcellularLocation>
    <subcellularLocation>
        <location evidence="1">Membrane</location>
        <topology evidence="1">Multi-pass membrane protein</topology>
    </subcellularLocation>
</comment>
<dbReference type="InterPro" id="IPR035906">
    <property type="entry name" value="MetI-like_sf"/>
</dbReference>
<feature type="transmembrane region" description="Helical" evidence="6">
    <location>
        <begin position="214"/>
        <end position="234"/>
    </location>
</feature>
<dbReference type="PANTHER" id="PTHR30177">
    <property type="entry name" value="GLYCINE BETAINE/L-PROLINE TRANSPORT SYSTEM PERMEASE PROTEIN PROW"/>
    <property type="match status" value="1"/>
</dbReference>
<dbReference type="GO" id="GO:0005886">
    <property type="term" value="C:plasma membrane"/>
    <property type="evidence" value="ECO:0007669"/>
    <property type="project" value="UniProtKB-SubCell"/>
</dbReference>
<comment type="caution">
    <text evidence="8">The sequence shown here is derived from an EMBL/GenBank/DDBJ whole genome shotgun (WGS) entry which is preliminary data.</text>
</comment>
<evidence type="ECO:0000256" key="2">
    <source>
        <dbReference type="ARBA" id="ARBA00022448"/>
    </source>
</evidence>
<comment type="similarity">
    <text evidence="6">Belongs to the binding-protein-dependent transport system permease family.</text>
</comment>
<sequence>MRGGLKSPWLVLGLYLAAFLLWILFFDQAVALLAPWLPKRAAVQSRTTLAMLSWQHLLLVGVSTSGAVLTSLLLGGAVHLARNGELKSMVLAAGSIGETIPSAAVIALAVPALGYGNVPCMLALYLYAILPVVRNTIVGMESVPRPVREAAEGMGMTRRQQLWKVELPLARPVILAGIRTALVINISAATIGATVGAGGFGVPIIAGIRVYDPVLVLRGSVPVVLMALFADRLFRMRERG</sequence>
<evidence type="ECO:0000256" key="4">
    <source>
        <dbReference type="ARBA" id="ARBA00022989"/>
    </source>
</evidence>
<dbReference type="RefSeq" id="WP_162369547.1">
    <property type="nucleotide sequence ID" value="NZ_JAAEEH010000006.1"/>
</dbReference>
<feature type="transmembrane region" description="Helical" evidence="6">
    <location>
        <begin position="12"/>
        <end position="37"/>
    </location>
</feature>
<dbReference type="Gene3D" id="1.10.3720.10">
    <property type="entry name" value="MetI-like"/>
    <property type="match status" value="1"/>
</dbReference>
<dbReference type="AlphaFoldDB" id="A0A7X5HUD0"/>
<evidence type="ECO:0000256" key="3">
    <source>
        <dbReference type="ARBA" id="ARBA00022692"/>
    </source>
</evidence>
<keyword evidence="3 6" id="KW-0812">Transmembrane</keyword>
<feature type="domain" description="ABC transmembrane type-1" evidence="7">
    <location>
        <begin position="53"/>
        <end position="234"/>
    </location>
</feature>
<evidence type="ECO:0000256" key="6">
    <source>
        <dbReference type="RuleBase" id="RU363032"/>
    </source>
</evidence>
<feature type="transmembrane region" description="Helical" evidence="6">
    <location>
        <begin position="181"/>
        <end position="208"/>
    </location>
</feature>
<evidence type="ECO:0000259" key="7">
    <source>
        <dbReference type="PROSITE" id="PS50928"/>
    </source>
</evidence>
<dbReference type="InterPro" id="IPR051204">
    <property type="entry name" value="ABC_transp_perm/SBD"/>
</dbReference>
<dbReference type="Pfam" id="PF00528">
    <property type="entry name" value="BPD_transp_1"/>
    <property type="match status" value="1"/>
</dbReference>
<proteinExistence type="inferred from homology"/>
<dbReference type="FunFam" id="1.10.3720.10:FF:000001">
    <property type="entry name" value="Glycine betaine ABC transporter, permease"/>
    <property type="match status" value="1"/>
</dbReference>
<organism evidence="8 9">
    <name type="scientific">Anaerotalea alkaliphila</name>
    <dbReference type="NCBI Taxonomy" id="2662126"/>
    <lineage>
        <taxon>Bacteria</taxon>
        <taxon>Bacillati</taxon>
        <taxon>Bacillota</taxon>
        <taxon>Clostridia</taxon>
        <taxon>Eubacteriales</taxon>
        <taxon>Anaerotalea</taxon>
    </lineage>
</organism>
<evidence type="ECO:0000313" key="9">
    <source>
        <dbReference type="Proteomes" id="UP000461585"/>
    </source>
</evidence>
<keyword evidence="9" id="KW-1185">Reference proteome</keyword>
<gene>
    <name evidence="8" type="ORF">GXN74_03545</name>
</gene>
<reference evidence="8 9" key="1">
    <citation type="submission" date="2020-01" db="EMBL/GenBank/DDBJ databases">
        <title>Anaeroalcalibacter tamaniensis gen. nov., sp. nov., moderately halophilic strictly anaerobic fermenter bacterium from mud volcano of Taman peninsula.</title>
        <authorList>
            <person name="Frolova A."/>
            <person name="Merkel A.Y."/>
            <person name="Slobodkin A.I."/>
        </authorList>
    </citation>
    <scope>NUCLEOTIDE SEQUENCE [LARGE SCALE GENOMIC DNA]</scope>
    <source>
        <strain evidence="8 9">F-3ap</strain>
    </source>
</reference>
<dbReference type="SUPFAM" id="SSF161098">
    <property type="entry name" value="MetI-like"/>
    <property type="match status" value="1"/>
</dbReference>
<evidence type="ECO:0000256" key="5">
    <source>
        <dbReference type="ARBA" id="ARBA00023136"/>
    </source>
</evidence>
<keyword evidence="2 6" id="KW-0813">Transport</keyword>
<evidence type="ECO:0000256" key="1">
    <source>
        <dbReference type="ARBA" id="ARBA00004141"/>
    </source>
</evidence>
<protein>
    <submittedName>
        <fullName evidence="8">ABC transporter permease</fullName>
    </submittedName>
</protein>
<feature type="transmembrane region" description="Helical" evidence="6">
    <location>
        <begin position="116"/>
        <end position="133"/>
    </location>
</feature>
<evidence type="ECO:0000313" key="8">
    <source>
        <dbReference type="EMBL" id="NDL66819.1"/>
    </source>
</evidence>
<dbReference type="Proteomes" id="UP000461585">
    <property type="component" value="Unassembled WGS sequence"/>
</dbReference>
<accession>A0A7X5HUD0</accession>
<name>A0A7X5HUD0_9FIRM</name>
<feature type="transmembrane region" description="Helical" evidence="6">
    <location>
        <begin position="57"/>
        <end position="78"/>
    </location>
</feature>